<dbReference type="FunFam" id="1.25.40.10:FF:000020">
    <property type="entry name" value="Stress-induced phosphoprotein 1"/>
    <property type="match status" value="1"/>
</dbReference>
<organism evidence="8 9">
    <name type="scientific">Anaeramoeba ignava</name>
    <name type="common">Anaerobic marine amoeba</name>
    <dbReference type="NCBI Taxonomy" id="1746090"/>
    <lineage>
        <taxon>Eukaryota</taxon>
        <taxon>Metamonada</taxon>
        <taxon>Anaeramoebidae</taxon>
        <taxon>Anaeramoeba</taxon>
    </lineage>
</organism>
<dbReference type="Gene3D" id="1.25.40.10">
    <property type="entry name" value="Tetratricopeptide repeat domain"/>
    <property type="match status" value="3"/>
</dbReference>
<evidence type="ECO:0000313" key="8">
    <source>
        <dbReference type="EMBL" id="KAJ5066190.1"/>
    </source>
</evidence>
<reference evidence="8" key="1">
    <citation type="submission" date="2022-10" db="EMBL/GenBank/DDBJ databases">
        <title>Novel sulphate-reducing endosymbionts in the free-living metamonad Anaeramoeba.</title>
        <authorList>
            <person name="Jerlstrom-Hultqvist J."/>
            <person name="Cepicka I."/>
            <person name="Gallot-Lavallee L."/>
            <person name="Salas-Leiva D."/>
            <person name="Curtis B.A."/>
            <person name="Zahonova K."/>
            <person name="Pipaliya S."/>
            <person name="Dacks J."/>
            <person name="Roger A.J."/>
        </authorList>
    </citation>
    <scope>NUCLEOTIDE SEQUENCE</scope>
    <source>
        <strain evidence="8">BMAN</strain>
    </source>
</reference>
<accession>A0A9Q0L5K7</accession>
<dbReference type="PROSITE" id="PS50293">
    <property type="entry name" value="TPR_REGION"/>
    <property type="match status" value="2"/>
</dbReference>
<dbReference type="Pfam" id="PF00515">
    <property type="entry name" value="TPR_1"/>
    <property type="match status" value="4"/>
</dbReference>
<comment type="caution">
    <text evidence="8">The sequence shown here is derived from an EMBL/GenBank/DDBJ whole genome shotgun (WGS) entry which is preliminary data.</text>
</comment>
<dbReference type="FunFam" id="1.10.260.100:FF:000002">
    <property type="entry name" value="Stress-induced-phosphoprotein 1 (Hsp70/Hsp90-organizing)"/>
    <property type="match status" value="1"/>
</dbReference>
<evidence type="ECO:0000259" key="7">
    <source>
        <dbReference type="SMART" id="SM00727"/>
    </source>
</evidence>
<feature type="repeat" description="TPR" evidence="5">
    <location>
        <begin position="41"/>
        <end position="74"/>
    </location>
</feature>
<feature type="domain" description="STI1" evidence="7">
    <location>
        <begin position="562"/>
        <end position="601"/>
    </location>
</feature>
<evidence type="ECO:0000256" key="5">
    <source>
        <dbReference type="PROSITE-ProRule" id="PRU00339"/>
    </source>
</evidence>
<dbReference type="Gene3D" id="1.10.260.100">
    <property type="match status" value="2"/>
</dbReference>
<dbReference type="SUPFAM" id="SSF48452">
    <property type="entry name" value="TPR-like"/>
    <property type="match status" value="3"/>
</dbReference>
<keyword evidence="9" id="KW-1185">Reference proteome</keyword>
<feature type="repeat" description="TPR" evidence="5">
    <location>
        <begin position="458"/>
        <end position="491"/>
    </location>
</feature>
<feature type="region of interest" description="Disordered" evidence="6">
    <location>
        <begin position="207"/>
        <end position="288"/>
    </location>
</feature>
<dbReference type="EMBL" id="JAPDFW010000147">
    <property type="protein sequence ID" value="KAJ5066190.1"/>
    <property type="molecule type" value="Genomic_DNA"/>
</dbReference>
<dbReference type="InterPro" id="IPR041243">
    <property type="entry name" value="STI1/HOP_DP"/>
</dbReference>
<feature type="repeat" description="TPR" evidence="5">
    <location>
        <begin position="364"/>
        <end position="397"/>
    </location>
</feature>
<dbReference type="SMART" id="SM00727">
    <property type="entry name" value="STI1"/>
    <property type="match status" value="2"/>
</dbReference>
<dbReference type="Pfam" id="PF17830">
    <property type="entry name" value="STI1-HOP_DP"/>
    <property type="match status" value="2"/>
</dbReference>
<dbReference type="InterPro" id="IPR019734">
    <property type="entry name" value="TPR_rpt"/>
</dbReference>
<evidence type="ECO:0000256" key="2">
    <source>
        <dbReference type="ARBA" id="ARBA00022490"/>
    </source>
</evidence>
<evidence type="ECO:0000256" key="1">
    <source>
        <dbReference type="ARBA" id="ARBA00004496"/>
    </source>
</evidence>
<dbReference type="FunFam" id="1.25.40.10:FF:000010">
    <property type="entry name" value="Stress-induced phosphoprotein 1"/>
    <property type="match status" value="1"/>
</dbReference>
<proteinExistence type="predicted"/>
<dbReference type="SMART" id="SM00028">
    <property type="entry name" value="TPR"/>
    <property type="match status" value="9"/>
</dbReference>
<dbReference type="PROSITE" id="PS50005">
    <property type="entry name" value="TPR"/>
    <property type="match status" value="8"/>
</dbReference>
<comment type="subcellular location">
    <subcellularLocation>
        <location evidence="1">Cytoplasm</location>
    </subcellularLocation>
</comment>
<dbReference type="GO" id="GO:0005737">
    <property type="term" value="C:cytoplasm"/>
    <property type="evidence" value="ECO:0007669"/>
    <property type="project" value="UniProtKB-SubCell"/>
</dbReference>
<dbReference type="OMA" id="MYSAREN"/>
<dbReference type="PANTHER" id="PTHR22904:SF523">
    <property type="entry name" value="STRESS-INDUCED-PHOSPHOPROTEIN 1"/>
    <property type="match status" value="1"/>
</dbReference>
<gene>
    <name evidence="8" type="ORF">M0811_03523</name>
</gene>
<feature type="repeat" description="TPR" evidence="5">
    <location>
        <begin position="7"/>
        <end position="40"/>
    </location>
</feature>
<feature type="domain" description="STI1" evidence="7">
    <location>
        <begin position="143"/>
        <end position="192"/>
    </location>
</feature>
<feature type="repeat" description="TPR" evidence="5">
    <location>
        <begin position="492"/>
        <end position="525"/>
    </location>
</feature>
<feature type="repeat" description="TPR" evidence="5">
    <location>
        <begin position="75"/>
        <end position="108"/>
    </location>
</feature>
<feature type="repeat" description="TPR" evidence="5">
    <location>
        <begin position="289"/>
        <end position="322"/>
    </location>
</feature>
<feature type="repeat" description="TPR" evidence="5">
    <location>
        <begin position="424"/>
        <end position="457"/>
    </location>
</feature>
<dbReference type="GO" id="GO:0051879">
    <property type="term" value="F:Hsp90 protein binding"/>
    <property type="evidence" value="ECO:0007669"/>
    <property type="project" value="TreeGrafter"/>
</dbReference>
<dbReference type="AlphaFoldDB" id="A0A9Q0L5K7"/>
<dbReference type="InterPro" id="IPR011990">
    <property type="entry name" value="TPR-like_helical_dom_sf"/>
</dbReference>
<sequence length="615" mass="71308">MEQNPTALKLKNLGNTAFGQGNWKKAIEYFLQAIEVDPTNHILFSNLSAAYLKDGQNEKALEAAEKCVSLSPNWAKGYGRKGSALFYLQKYPEAYSAYQAGLNIEPDNAILLDGRKQTEQVLMEQQQAQGLGDFQDKLQVLFSPKVWEIVQNSPKLSPYLHDIDFRNMIEAIQKDPNSVQKYIMDQRLMQLISEILGLNFDDIQKETEAQEQKETEAQEQKETEVQEKKEDQNLNQEQPMEQEKEQPIQQEQEKQEHPEFEGNQPNEHFNETKEQKEQQEENQIKKDQAQAIKEKGNKHFRNKEFDKALECYDEAITLYPNEMSFYNNKAAVYVEMKEYEKCHETLDQAIEYGRKIYAPFPEIAKLFARKGNAYRKNGDLKSAIEMYKKSLTEDRTASVLDLLNKTEREFKEQERLAYLDPEKSLEAKKRGNEFFGQQKYPEAIKEYTEAIARNPDDHILYSNRAAAYTKLGEYPSAIKDCDKCIELDPTFIKGYIRKGLAHYFVKEYHKSIEYYEKALSIDPENQDAKDGLQRTTMKIYESNQRAQQGDVDEEQIRRAAQDPEIQAILTDPAFRQIIEDINTNPRAADHHLADPVIRQKLEKLAAAGILSTKRK</sequence>
<dbReference type="Proteomes" id="UP001149090">
    <property type="component" value="Unassembled WGS sequence"/>
</dbReference>
<dbReference type="PANTHER" id="PTHR22904">
    <property type="entry name" value="TPR REPEAT CONTAINING PROTEIN"/>
    <property type="match status" value="1"/>
</dbReference>
<feature type="compositionally biased region" description="Basic and acidic residues" evidence="6">
    <location>
        <begin position="241"/>
        <end position="260"/>
    </location>
</feature>
<feature type="compositionally biased region" description="Basic and acidic residues" evidence="6">
    <location>
        <begin position="268"/>
        <end position="288"/>
    </location>
</feature>
<feature type="compositionally biased region" description="Basic and acidic residues" evidence="6">
    <location>
        <begin position="207"/>
        <end position="232"/>
    </location>
</feature>
<dbReference type="InterPro" id="IPR006636">
    <property type="entry name" value="STI1_HS-bd"/>
</dbReference>
<dbReference type="Pfam" id="PF13181">
    <property type="entry name" value="TPR_8"/>
    <property type="match status" value="2"/>
</dbReference>
<protein>
    <submittedName>
        <fullName evidence="8">Hsp70-hsp90 organizing protein</fullName>
    </submittedName>
</protein>
<dbReference type="OrthoDB" id="2423701at2759"/>
<keyword evidence="4 5" id="KW-0802">TPR repeat</keyword>
<evidence type="ECO:0000256" key="3">
    <source>
        <dbReference type="ARBA" id="ARBA00022737"/>
    </source>
</evidence>
<evidence type="ECO:0000256" key="4">
    <source>
        <dbReference type="ARBA" id="ARBA00022803"/>
    </source>
</evidence>
<name>A0A9Q0L5K7_ANAIG</name>
<evidence type="ECO:0000256" key="6">
    <source>
        <dbReference type="SAM" id="MobiDB-lite"/>
    </source>
</evidence>
<dbReference type="FunFam" id="1.25.40.10:FF:000027">
    <property type="entry name" value="stress-induced-phosphoprotein 1 isoform X1"/>
    <property type="match status" value="1"/>
</dbReference>
<evidence type="ECO:0000313" key="9">
    <source>
        <dbReference type="Proteomes" id="UP001149090"/>
    </source>
</evidence>
<keyword evidence="2" id="KW-0963">Cytoplasm</keyword>
<keyword evidence="3" id="KW-0677">Repeat</keyword>